<dbReference type="Proteomes" id="UP000733379">
    <property type="component" value="Unassembled WGS sequence"/>
</dbReference>
<sequence length="362" mass="39048">MKRLSAFAGACAAVAVLAVGASTPAGADPNNINPFPGLNGGNTLPHLPGSTQAIFQLTGMASPNRTDAQNVLGTDLGIMWDDGRGQMITAYGDTAGLGLPNLLAGSVWAWRSNVLYRSPANADPARGIHYTSFVDNPLPSPKIPGIEISFIPTAGISVNGVQFMRMMSVHDWGPDGRWNTNFSTLAASGDGGQTWAQLPTTRRASDLPGWGNFQQDAFLKSGGYVYEYGTPGGRHNPGFISRVKEGDIANNDAYEFFDGKNWKPKDPTQAQPIVGGVGELSVMWNDYLHQYVMLTTDPFDSVVMRTAPHPEGPWGPERVLVDVRNLQTAYAPMLFPYQTGKALYFALGIHSQYNVVLMRAQL</sequence>
<proteinExistence type="predicted"/>
<dbReference type="RefSeq" id="WP_215922261.1">
    <property type="nucleotide sequence ID" value="NZ_JAHKNI010000013.1"/>
</dbReference>
<reference evidence="3 4" key="1">
    <citation type="submission" date="2021-06" db="EMBL/GenBank/DDBJ databases">
        <title>Actinomycetes sequencing.</title>
        <authorList>
            <person name="Shan Q."/>
        </authorList>
    </citation>
    <scope>NUCLEOTIDE SEQUENCE [LARGE SCALE GENOMIC DNA]</scope>
    <source>
        <strain evidence="3 4">NEAU-G5</strain>
    </source>
</reference>
<dbReference type="EMBL" id="JAHKNI010000013">
    <property type="protein sequence ID" value="MBU3066190.1"/>
    <property type="molecule type" value="Genomic_DNA"/>
</dbReference>
<organism evidence="3 4">
    <name type="scientific">Nocardia albiluteola</name>
    <dbReference type="NCBI Taxonomy" id="2842303"/>
    <lineage>
        <taxon>Bacteria</taxon>
        <taxon>Bacillati</taxon>
        <taxon>Actinomycetota</taxon>
        <taxon>Actinomycetes</taxon>
        <taxon>Mycobacteriales</taxon>
        <taxon>Nocardiaceae</taxon>
        <taxon>Nocardia</taxon>
    </lineage>
</organism>
<feature type="signal peptide" evidence="1">
    <location>
        <begin position="1"/>
        <end position="27"/>
    </location>
</feature>
<evidence type="ECO:0000256" key="1">
    <source>
        <dbReference type="SAM" id="SignalP"/>
    </source>
</evidence>
<accession>A0ABS6B9W4</accession>
<dbReference type="Pfam" id="PF13810">
    <property type="entry name" value="DUF4185"/>
    <property type="match status" value="1"/>
</dbReference>
<gene>
    <name evidence="3" type="ORF">KO481_32320</name>
</gene>
<keyword evidence="1" id="KW-0732">Signal</keyword>
<protein>
    <submittedName>
        <fullName evidence="3">DUF4185 domain-containing protein</fullName>
    </submittedName>
</protein>
<comment type="caution">
    <text evidence="3">The sequence shown here is derived from an EMBL/GenBank/DDBJ whole genome shotgun (WGS) entry which is preliminary data.</text>
</comment>
<keyword evidence="4" id="KW-1185">Reference proteome</keyword>
<dbReference type="InterPro" id="IPR025442">
    <property type="entry name" value="DUF4185"/>
</dbReference>
<evidence type="ECO:0000313" key="3">
    <source>
        <dbReference type="EMBL" id="MBU3066190.1"/>
    </source>
</evidence>
<evidence type="ECO:0000259" key="2">
    <source>
        <dbReference type="Pfam" id="PF13810"/>
    </source>
</evidence>
<evidence type="ECO:0000313" key="4">
    <source>
        <dbReference type="Proteomes" id="UP000733379"/>
    </source>
</evidence>
<feature type="domain" description="DUF4185" evidence="2">
    <location>
        <begin position="62"/>
        <end position="359"/>
    </location>
</feature>
<feature type="chain" id="PRO_5045324466" evidence="1">
    <location>
        <begin position="28"/>
        <end position="362"/>
    </location>
</feature>
<name>A0ABS6B9W4_9NOCA</name>